<dbReference type="Proteomes" id="UP001238163">
    <property type="component" value="Unassembled WGS sequence"/>
</dbReference>
<dbReference type="GO" id="GO:0000156">
    <property type="term" value="F:phosphorelay response regulator activity"/>
    <property type="evidence" value="ECO:0007669"/>
    <property type="project" value="TreeGrafter"/>
</dbReference>
<dbReference type="InterPro" id="IPR011006">
    <property type="entry name" value="CheY-like_superfamily"/>
</dbReference>
<evidence type="ECO:0000256" key="1">
    <source>
        <dbReference type="ARBA" id="ARBA00022553"/>
    </source>
</evidence>
<dbReference type="SUPFAM" id="SSF52172">
    <property type="entry name" value="CheY-like"/>
    <property type="match status" value="1"/>
</dbReference>
<feature type="domain" description="OmpR/PhoB-type" evidence="9">
    <location>
        <begin position="127"/>
        <end position="224"/>
    </location>
</feature>
<evidence type="ECO:0000313" key="10">
    <source>
        <dbReference type="EMBL" id="MDQ0290453.1"/>
    </source>
</evidence>
<dbReference type="SUPFAM" id="SSF46894">
    <property type="entry name" value="C-terminal effector domain of the bipartite response regulators"/>
    <property type="match status" value="1"/>
</dbReference>
<dbReference type="Pfam" id="PF00486">
    <property type="entry name" value="Trans_reg_C"/>
    <property type="match status" value="1"/>
</dbReference>
<comment type="caution">
    <text evidence="10">The sequence shown here is derived from an EMBL/GenBank/DDBJ whole genome shotgun (WGS) entry which is preliminary data.</text>
</comment>
<evidence type="ECO:0000313" key="11">
    <source>
        <dbReference type="Proteomes" id="UP001238163"/>
    </source>
</evidence>
<evidence type="ECO:0000256" key="4">
    <source>
        <dbReference type="ARBA" id="ARBA00023125"/>
    </source>
</evidence>
<dbReference type="PROSITE" id="PS51755">
    <property type="entry name" value="OMPR_PHOB"/>
    <property type="match status" value="1"/>
</dbReference>
<evidence type="ECO:0000256" key="5">
    <source>
        <dbReference type="ARBA" id="ARBA00023163"/>
    </source>
</evidence>
<dbReference type="GO" id="GO:0006355">
    <property type="term" value="P:regulation of DNA-templated transcription"/>
    <property type="evidence" value="ECO:0007669"/>
    <property type="project" value="InterPro"/>
</dbReference>
<dbReference type="FunFam" id="1.10.10.10:FF:000005">
    <property type="entry name" value="Two-component system response regulator"/>
    <property type="match status" value="1"/>
</dbReference>
<dbReference type="InterPro" id="IPR016032">
    <property type="entry name" value="Sig_transdc_resp-reg_C-effctor"/>
</dbReference>
<gene>
    <name evidence="10" type="ORF">J3R75_002560</name>
</gene>
<dbReference type="InterPro" id="IPR001789">
    <property type="entry name" value="Sig_transdc_resp-reg_receiver"/>
</dbReference>
<proteinExistence type="predicted"/>
<feature type="domain" description="Response regulatory" evidence="8">
    <location>
        <begin position="4"/>
        <end position="118"/>
    </location>
</feature>
<keyword evidence="3" id="KW-0805">Transcription regulation</keyword>
<evidence type="ECO:0000256" key="6">
    <source>
        <dbReference type="PROSITE-ProRule" id="PRU00169"/>
    </source>
</evidence>
<dbReference type="PANTHER" id="PTHR48111:SF76">
    <property type="entry name" value="TWO-COMPONENT RESPONSE REGULATOR"/>
    <property type="match status" value="1"/>
</dbReference>
<evidence type="ECO:0000259" key="9">
    <source>
        <dbReference type="PROSITE" id="PS51755"/>
    </source>
</evidence>
<reference evidence="10" key="1">
    <citation type="submission" date="2023-07" db="EMBL/GenBank/DDBJ databases">
        <title>Genomic Encyclopedia of Type Strains, Phase IV (KMG-IV): sequencing the most valuable type-strain genomes for metagenomic binning, comparative biology and taxonomic classification.</title>
        <authorList>
            <person name="Goeker M."/>
        </authorList>
    </citation>
    <scope>NUCLEOTIDE SEQUENCE</scope>
    <source>
        <strain evidence="10">DSM 24202</strain>
    </source>
</reference>
<dbReference type="SMART" id="SM00448">
    <property type="entry name" value="REC"/>
    <property type="match status" value="1"/>
</dbReference>
<keyword evidence="4 7" id="KW-0238">DNA-binding</keyword>
<accession>A0AAE3VHL2</accession>
<feature type="DNA-binding region" description="OmpR/PhoB-type" evidence="7">
    <location>
        <begin position="127"/>
        <end position="224"/>
    </location>
</feature>
<evidence type="ECO:0000259" key="8">
    <source>
        <dbReference type="PROSITE" id="PS50110"/>
    </source>
</evidence>
<organism evidence="10 11">
    <name type="scientific">Oligosphaera ethanolica</name>
    <dbReference type="NCBI Taxonomy" id="760260"/>
    <lineage>
        <taxon>Bacteria</taxon>
        <taxon>Pseudomonadati</taxon>
        <taxon>Lentisphaerota</taxon>
        <taxon>Oligosphaeria</taxon>
        <taxon>Oligosphaerales</taxon>
        <taxon>Oligosphaeraceae</taxon>
        <taxon>Oligosphaera</taxon>
    </lineage>
</organism>
<dbReference type="GO" id="GO:0000976">
    <property type="term" value="F:transcription cis-regulatory region binding"/>
    <property type="evidence" value="ECO:0007669"/>
    <property type="project" value="TreeGrafter"/>
</dbReference>
<sequence>MPMKVLLLEDNSQCADFIVQGLQQAGFQVILSADGVDGLFKARTETYDVAVIDIMLPKLDGLSVIEEVRRAKIKTPIIVLSARDSVESKVKGLEIGADDYLSKPFSFSELLARIYALLRRVGGENEASVLCLEDLELDLFGHRVTRAGQKLDLTALEFKLLEYLLRNKGRVVTKTTILEHVWEYGFDPQTNVVEAQVCRLREKLDKNFARKLLKTVRGFGYVLE</sequence>
<feature type="modified residue" description="4-aspartylphosphate" evidence="6">
    <location>
        <position position="53"/>
    </location>
</feature>
<keyword evidence="11" id="KW-1185">Reference proteome</keyword>
<name>A0AAE3VHL2_9BACT</name>
<dbReference type="Gene3D" id="6.10.250.690">
    <property type="match status" value="1"/>
</dbReference>
<dbReference type="Pfam" id="PF00072">
    <property type="entry name" value="Response_reg"/>
    <property type="match status" value="1"/>
</dbReference>
<dbReference type="CDD" id="cd00383">
    <property type="entry name" value="trans_reg_C"/>
    <property type="match status" value="1"/>
</dbReference>
<evidence type="ECO:0000256" key="2">
    <source>
        <dbReference type="ARBA" id="ARBA00023012"/>
    </source>
</evidence>
<protein>
    <submittedName>
        <fullName evidence="10">DNA-binding response OmpR family regulator</fullName>
    </submittedName>
</protein>
<keyword evidence="1 6" id="KW-0597">Phosphoprotein</keyword>
<evidence type="ECO:0000256" key="3">
    <source>
        <dbReference type="ARBA" id="ARBA00023015"/>
    </source>
</evidence>
<dbReference type="InterPro" id="IPR036388">
    <property type="entry name" value="WH-like_DNA-bd_sf"/>
</dbReference>
<dbReference type="SMART" id="SM00862">
    <property type="entry name" value="Trans_reg_C"/>
    <property type="match status" value="1"/>
</dbReference>
<keyword evidence="2" id="KW-0902">Two-component regulatory system</keyword>
<keyword evidence="5" id="KW-0804">Transcription</keyword>
<dbReference type="GO" id="GO:0032993">
    <property type="term" value="C:protein-DNA complex"/>
    <property type="evidence" value="ECO:0007669"/>
    <property type="project" value="TreeGrafter"/>
</dbReference>
<dbReference type="AlphaFoldDB" id="A0AAE3VHL2"/>
<dbReference type="InterPro" id="IPR039420">
    <property type="entry name" value="WalR-like"/>
</dbReference>
<evidence type="ECO:0000256" key="7">
    <source>
        <dbReference type="PROSITE-ProRule" id="PRU01091"/>
    </source>
</evidence>
<dbReference type="GO" id="GO:0005829">
    <property type="term" value="C:cytosol"/>
    <property type="evidence" value="ECO:0007669"/>
    <property type="project" value="TreeGrafter"/>
</dbReference>
<dbReference type="InterPro" id="IPR001867">
    <property type="entry name" value="OmpR/PhoB-type_DNA-bd"/>
</dbReference>
<dbReference type="PANTHER" id="PTHR48111">
    <property type="entry name" value="REGULATOR OF RPOS"/>
    <property type="match status" value="1"/>
</dbReference>
<dbReference type="Gene3D" id="1.10.10.10">
    <property type="entry name" value="Winged helix-like DNA-binding domain superfamily/Winged helix DNA-binding domain"/>
    <property type="match status" value="1"/>
</dbReference>
<dbReference type="PROSITE" id="PS50110">
    <property type="entry name" value="RESPONSE_REGULATORY"/>
    <property type="match status" value="1"/>
</dbReference>
<dbReference type="Gene3D" id="3.40.50.2300">
    <property type="match status" value="1"/>
</dbReference>
<dbReference type="EMBL" id="JAUSVL010000001">
    <property type="protein sequence ID" value="MDQ0290453.1"/>
    <property type="molecule type" value="Genomic_DNA"/>
</dbReference>